<dbReference type="GO" id="GO:0004092">
    <property type="term" value="F:carnitine O-acetyltransferase activity"/>
    <property type="evidence" value="ECO:0007669"/>
    <property type="project" value="TreeGrafter"/>
</dbReference>
<keyword evidence="2" id="KW-0808">Transferase</keyword>
<evidence type="ECO:0000256" key="1">
    <source>
        <dbReference type="ARBA" id="ARBA00005232"/>
    </source>
</evidence>
<keyword evidence="7" id="KW-1185">Reference proteome</keyword>
<dbReference type="Gene3D" id="3.30.559.70">
    <property type="entry name" value="Choline/Carnitine o-acyltransferase, domain 2"/>
    <property type="match status" value="1"/>
</dbReference>
<dbReference type="InterPro" id="IPR000542">
    <property type="entry name" value="Carn_acyl_trans"/>
</dbReference>
<name>A0AA88IK76_CHASR</name>
<dbReference type="AlphaFoldDB" id="A0AA88IK76"/>
<dbReference type="InterPro" id="IPR039551">
    <property type="entry name" value="Cho/carn_acyl_trans"/>
</dbReference>
<dbReference type="SUPFAM" id="SSF52777">
    <property type="entry name" value="CoA-dependent acyltransferases"/>
    <property type="match status" value="2"/>
</dbReference>
<dbReference type="PANTHER" id="PTHR22589">
    <property type="entry name" value="CARNITINE O-ACYLTRANSFERASE"/>
    <property type="match status" value="1"/>
</dbReference>
<dbReference type="Proteomes" id="UP001187415">
    <property type="component" value="Unassembled WGS sequence"/>
</dbReference>
<dbReference type="InterPro" id="IPR023213">
    <property type="entry name" value="CAT-like_dom_sf"/>
</dbReference>
<evidence type="ECO:0000313" key="7">
    <source>
        <dbReference type="Proteomes" id="UP001187415"/>
    </source>
</evidence>
<gene>
    <name evidence="6" type="ORF">Q5P01_026430</name>
</gene>
<organism evidence="6 7">
    <name type="scientific">Channa striata</name>
    <name type="common">Snakehead murrel</name>
    <name type="synonym">Ophicephalus striatus</name>
    <dbReference type="NCBI Taxonomy" id="64152"/>
    <lineage>
        <taxon>Eukaryota</taxon>
        <taxon>Metazoa</taxon>
        <taxon>Chordata</taxon>
        <taxon>Craniata</taxon>
        <taxon>Vertebrata</taxon>
        <taxon>Euteleostomi</taxon>
        <taxon>Actinopterygii</taxon>
        <taxon>Neopterygii</taxon>
        <taxon>Teleostei</taxon>
        <taxon>Neoteleostei</taxon>
        <taxon>Acanthomorphata</taxon>
        <taxon>Anabantaria</taxon>
        <taxon>Anabantiformes</taxon>
        <taxon>Channoidei</taxon>
        <taxon>Channidae</taxon>
        <taxon>Channa</taxon>
    </lineage>
</organism>
<comment type="similarity">
    <text evidence="1">Belongs to the carnitine/choline acetyltransferase family.</text>
</comment>
<reference evidence="6" key="1">
    <citation type="submission" date="2023-07" db="EMBL/GenBank/DDBJ databases">
        <title>Chromosome-level Genome Assembly of Striped Snakehead (Channa striata).</title>
        <authorList>
            <person name="Liu H."/>
        </authorList>
    </citation>
    <scope>NUCLEOTIDE SEQUENCE</scope>
    <source>
        <strain evidence="6">Gz</strain>
        <tissue evidence="6">Muscle</tissue>
    </source>
</reference>
<evidence type="ECO:0000313" key="6">
    <source>
        <dbReference type="EMBL" id="KAK2815963.1"/>
    </source>
</evidence>
<dbReference type="FunFam" id="3.30.559.70:FF:000002">
    <property type="entry name" value="Carnitine O-acetyltransferase"/>
    <property type="match status" value="1"/>
</dbReference>
<feature type="domain" description="Choline/carnitine acyltransferase" evidence="5">
    <location>
        <begin position="42"/>
        <end position="605"/>
    </location>
</feature>
<dbReference type="InterPro" id="IPR042231">
    <property type="entry name" value="Cho/carn_acyl_trans_2"/>
</dbReference>
<proteinExistence type="inferred from homology"/>
<dbReference type="Pfam" id="PF00755">
    <property type="entry name" value="Carn_acyltransf"/>
    <property type="match status" value="1"/>
</dbReference>
<comment type="caution">
    <text evidence="6">The sequence shown here is derived from an EMBL/GenBank/DDBJ whole genome shotgun (WGS) entry which is preliminary data.</text>
</comment>
<sequence length="634" mass="71821">MATRIYARICLQVKVRMVKPSASTLSLVADRAMADQKELPKMPVPPLKQTFELYLSVLESIVENEELKRTKKLVEEFLKEGGVGERLQRALERRASNTVNWSTDDYLKLDRLDNRRPVVVHSNFGILFPRKDIRENHDRIRCAAETIASILDMKTMIDNNTLPVEYMKGQPLCMKQYEQVISSCCIPGLKTDSLVFNAKSSNPPKHLVVVHNCQFFVLNVYHSDGTLLTVEQLYVQLERICNSSPQTNLDSVGILTTQQRDIWSKIYFSLVLDKTNQESLSAIQSSIFILCLDRAMPPALDEMMDRRSRTLHMLHGGGSQWNSGNRWFDKGLQVIVGEDGTWGINSSHATADGTVLMNLCDHVVANMKKPQMMQSPIKDLPVPQKLHFNITPQIKKDIVEAKQHIDKMVQNLDLRVMVFDHFGKNFLKAKKMSPDAFVQMALQLAYYRIHRQCCATMEPASLRMFRQGRVDVIHSNSVASFAFVKAFDDPRKQNFEKVGLLEKAIKEHTRQTKLVIHGQSMTGHLLGLMLQAAGEKMSMPDIFTDTSFAKAFHYQLSTSQITSKTGCLTCVGPEEPGTYDVSYGIMSNYIDCTVACLEPSNACERKNPTILIQAMKDALLDMRSLLEQNSTYKL</sequence>
<evidence type="ECO:0000259" key="5">
    <source>
        <dbReference type="Pfam" id="PF00755"/>
    </source>
</evidence>
<evidence type="ECO:0000256" key="3">
    <source>
        <dbReference type="ARBA" id="ARBA00023315"/>
    </source>
</evidence>
<evidence type="ECO:0000256" key="2">
    <source>
        <dbReference type="ARBA" id="ARBA00022679"/>
    </source>
</evidence>
<dbReference type="PANTHER" id="PTHR22589:SF50">
    <property type="entry name" value="CARNITINE O-ACETYLTRANSFERASE"/>
    <property type="match status" value="1"/>
</dbReference>
<dbReference type="Gene3D" id="3.30.559.10">
    <property type="entry name" value="Chloramphenicol acetyltransferase-like domain"/>
    <property type="match status" value="1"/>
</dbReference>
<dbReference type="GO" id="GO:0019254">
    <property type="term" value="P:carnitine metabolic process, CoA-linked"/>
    <property type="evidence" value="ECO:0007669"/>
    <property type="project" value="TreeGrafter"/>
</dbReference>
<dbReference type="EMBL" id="JAUPFM010000022">
    <property type="protein sequence ID" value="KAK2815963.1"/>
    <property type="molecule type" value="Genomic_DNA"/>
</dbReference>
<feature type="active site" description="Proton acceptor" evidence="4">
    <location>
        <position position="348"/>
    </location>
</feature>
<accession>A0AA88IK76</accession>
<evidence type="ECO:0000256" key="4">
    <source>
        <dbReference type="PIRSR" id="PIRSR600542-1"/>
    </source>
</evidence>
<protein>
    <recommendedName>
        <fullName evidence="5">Choline/carnitine acyltransferase domain-containing protein</fullName>
    </recommendedName>
</protein>
<keyword evidence="3" id="KW-0012">Acyltransferase</keyword>
<dbReference type="GO" id="GO:0005777">
    <property type="term" value="C:peroxisome"/>
    <property type="evidence" value="ECO:0007669"/>
    <property type="project" value="TreeGrafter"/>
</dbReference>